<evidence type="ECO:0000256" key="10">
    <source>
        <dbReference type="HAMAP-Rule" id="MF_00019"/>
    </source>
</evidence>
<keyword evidence="3 10" id="KW-0444">Lipid biosynthesis</keyword>
<name>A0ABZ0PA96_9BACT</name>
<dbReference type="EMBL" id="CP137845">
    <property type="protein sequence ID" value="WPB53889.1"/>
    <property type="molecule type" value="Genomic_DNA"/>
</dbReference>
<evidence type="ECO:0000256" key="4">
    <source>
        <dbReference type="ARBA" id="ARBA00022679"/>
    </source>
</evidence>
<dbReference type="Gene3D" id="3.40.718.10">
    <property type="entry name" value="Isopropylmalate Dehydrogenase"/>
    <property type="match status" value="1"/>
</dbReference>
<proteinExistence type="inferred from homology"/>
<dbReference type="NCBIfam" id="TIGR00182">
    <property type="entry name" value="plsX"/>
    <property type="match status" value="1"/>
</dbReference>
<organism evidence="11 12">
    <name type="scientific">Metamycoplasma equirhinis</name>
    <dbReference type="NCBI Taxonomy" id="92402"/>
    <lineage>
        <taxon>Bacteria</taxon>
        <taxon>Bacillati</taxon>
        <taxon>Mycoplasmatota</taxon>
        <taxon>Mycoplasmoidales</taxon>
        <taxon>Metamycoplasmataceae</taxon>
        <taxon>Metamycoplasma</taxon>
    </lineage>
</organism>
<dbReference type="GeneID" id="94493802"/>
<keyword evidence="4 10" id="KW-0808">Transferase</keyword>
<dbReference type="EC" id="2.3.1.274" evidence="8 10"/>
<accession>A0ABZ0PA96</accession>
<comment type="subcellular location">
    <subcellularLocation>
        <location evidence="10">Cytoplasm</location>
    </subcellularLocation>
    <text evidence="10">Associated with the membrane possibly through PlsY.</text>
</comment>
<dbReference type="InterPro" id="IPR003664">
    <property type="entry name" value="FA_synthesis"/>
</dbReference>
<dbReference type="Proteomes" id="UP001303601">
    <property type="component" value="Chromosome"/>
</dbReference>
<keyword evidence="5 10" id="KW-0443">Lipid metabolism</keyword>
<evidence type="ECO:0000256" key="9">
    <source>
        <dbReference type="ARBA" id="ARBA00046608"/>
    </source>
</evidence>
<dbReference type="PIRSF" id="PIRSF002465">
    <property type="entry name" value="Phsphlp_syn_PlsX"/>
    <property type="match status" value="1"/>
</dbReference>
<reference evidence="11" key="1">
    <citation type="submission" date="2023-11" db="EMBL/GenBank/DDBJ databases">
        <title>Completed genome sequence of Mycoplasma equirhinis type strain M432/72.</title>
        <authorList>
            <person name="Spergser J."/>
        </authorList>
    </citation>
    <scope>NUCLEOTIDE SEQUENCE [LARGE SCALE GENOMIC DNA]</scope>
    <source>
        <strain evidence="11">M432/72</strain>
    </source>
</reference>
<evidence type="ECO:0000256" key="2">
    <source>
        <dbReference type="ARBA" id="ARBA00022490"/>
    </source>
</evidence>
<evidence type="ECO:0000313" key="12">
    <source>
        <dbReference type="Proteomes" id="UP001303601"/>
    </source>
</evidence>
<evidence type="ECO:0000313" key="11">
    <source>
        <dbReference type="EMBL" id="WPB53889.1"/>
    </source>
</evidence>
<comment type="function">
    <text evidence="10">Catalyzes the reversible formation of acyl-phosphate (acyl-PO(4)) from acyl-[acyl-carrier-protein] (acyl-ACP). This enzyme utilizes acyl-ACP as fatty acyl donor, but not acyl-CoA.</text>
</comment>
<comment type="catalytic activity">
    <reaction evidence="1 10">
        <text>a fatty acyl-[ACP] + phosphate = an acyl phosphate + holo-[ACP]</text>
        <dbReference type="Rhea" id="RHEA:42292"/>
        <dbReference type="Rhea" id="RHEA-COMP:9685"/>
        <dbReference type="Rhea" id="RHEA-COMP:14125"/>
        <dbReference type="ChEBI" id="CHEBI:43474"/>
        <dbReference type="ChEBI" id="CHEBI:59918"/>
        <dbReference type="ChEBI" id="CHEBI:64479"/>
        <dbReference type="ChEBI" id="CHEBI:138651"/>
        <dbReference type="EC" id="2.3.1.274"/>
    </reaction>
</comment>
<dbReference type="Pfam" id="PF02504">
    <property type="entry name" value="FA_synthesis"/>
    <property type="match status" value="1"/>
</dbReference>
<dbReference type="PANTHER" id="PTHR30100:SF1">
    <property type="entry name" value="PHOSPHATE ACYLTRANSFERASE"/>
    <property type="match status" value="1"/>
</dbReference>
<sequence length="337" mass="37161">MKKIVFDLLNNDGGQEKAIIAAKNFLETNLDYSLILVGDEKKITSLIPVNLHNRITIINSLEIVSKLESPRDALRSDSSMLKAFNALYEQNADGILSSGDSASYIILSSLKVKRINGISRPAFMPILPTTTAKNIVVLDVGANIDVKPEYLVEWANVASEFYKILFPCVEIPHVGQLNIGTEKYKGSEIAKEANKLLSSPTNKFIFKGFIEPNNVINGDVDIVVTDGYAGNIFLKTMESSFLGFAKLIKGIFLKNVFTKFSALFVKNDFKKLKSRFDYRNIGGAFIVGLDKIVVKAHGGSDEIAFFNALNQIKLGIENNIIEKICAKSLAIEGNKNE</sequence>
<dbReference type="RefSeq" id="WP_140031194.1">
    <property type="nucleotide sequence ID" value="NZ_CP137845.1"/>
</dbReference>
<dbReference type="HAMAP" id="MF_00019">
    <property type="entry name" value="PlsX"/>
    <property type="match status" value="1"/>
</dbReference>
<dbReference type="SUPFAM" id="SSF53659">
    <property type="entry name" value="Isocitrate/Isopropylmalate dehydrogenase-like"/>
    <property type="match status" value="1"/>
</dbReference>
<dbReference type="InterPro" id="IPR012281">
    <property type="entry name" value="Phospholipid_synth_PlsX-like"/>
</dbReference>
<dbReference type="GO" id="GO:0043811">
    <property type="term" value="F:phosphate:acyl-[acyl carrier protein] acyltransferase activity"/>
    <property type="evidence" value="ECO:0007669"/>
    <property type="project" value="UniProtKB-EC"/>
</dbReference>
<comment type="subunit">
    <text evidence="9 10">Homodimer. Probably interacts with PlsY.</text>
</comment>
<comment type="pathway">
    <text evidence="10">Lipid metabolism; phospholipid metabolism.</text>
</comment>
<evidence type="ECO:0000256" key="6">
    <source>
        <dbReference type="ARBA" id="ARBA00023209"/>
    </source>
</evidence>
<protein>
    <recommendedName>
        <fullName evidence="8 10">Phosphate acyltransferase</fullName>
        <ecNumber evidence="8 10">2.3.1.274</ecNumber>
    </recommendedName>
    <alternativeName>
        <fullName evidence="10">Acyl-ACP phosphotransacylase</fullName>
    </alternativeName>
    <alternativeName>
        <fullName evidence="10">Acyl-[acyl-carrier-protein]--phosphate acyltransferase</fullName>
    </alternativeName>
    <alternativeName>
        <fullName evidence="10">Phosphate-acyl-ACP acyltransferase</fullName>
    </alternativeName>
</protein>
<evidence type="ECO:0000256" key="5">
    <source>
        <dbReference type="ARBA" id="ARBA00023098"/>
    </source>
</evidence>
<keyword evidence="12" id="KW-1185">Reference proteome</keyword>
<evidence type="ECO:0000256" key="1">
    <source>
        <dbReference type="ARBA" id="ARBA00001232"/>
    </source>
</evidence>
<keyword evidence="11" id="KW-0012">Acyltransferase</keyword>
<evidence type="ECO:0000256" key="8">
    <source>
        <dbReference type="ARBA" id="ARBA00024069"/>
    </source>
</evidence>
<comment type="similarity">
    <text evidence="10">Belongs to the PlsX family.</text>
</comment>
<keyword evidence="6 10" id="KW-0594">Phospholipid biosynthesis</keyword>
<dbReference type="PANTHER" id="PTHR30100">
    <property type="entry name" value="FATTY ACID/PHOSPHOLIPID SYNTHESIS PROTEIN PLSX"/>
    <property type="match status" value="1"/>
</dbReference>
<keyword evidence="7 10" id="KW-1208">Phospholipid metabolism</keyword>
<evidence type="ECO:0000256" key="7">
    <source>
        <dbReference type="ARBA" id="ARBA00023264"/>
    </source>
</evidence>
<gene>
    <name evidence="10 11" type="primary">plsX</name>
    <name evidence="11" type="ORF">R9B83_02785</name>
</gene>
<keyword evidence="2 10" id="KW-0963">Cytoplasm</keyword>
<evidence type="ECO:0000256" key="3">
    <source>
        <dbReference type="ARBA" id="ARBA00022516"/>
    </source>
</evidence>